<dbReference type="SUPFAM" id="SSF51735">
    <property type="entry name" value="NAD(P)-binding Rossmann-fold domains"/>
    <property type="match status" value="1"/>
</dbReference>
<dbReference type="PANTHER" id="PTHR43943:SF2">
    <property type="entry name" value="DEHYDROGENASE_REDUCTASE 4"/>
    <property type="match status" value="1"/>
</dbReference>
<sequence>MAEAKGARIIGFAIARRLAEDGAHVVVSSRKKVNVDRAVEELKAENLSVLGTICHVGKEEDRQRLIAKTLEQHGGIDYMISNAAVNPFVGNILDSTAEIWDKIFDVNLKSMFLMAKLSVPHMQKRG</sequence>
<evidence type="ECO:0000313" key="3">
    <source>
        <dbReference type="Proteomes" id="UP001066276"/>
    </source>
</evidence>
<evidence type="ECO:0000256" key="1">
    <source>
        <dbReference type="ARBA" id="ARBA00006484"/>
    </source>
</evidence>
<dbReference type="Gene3D" id="3.40.50.720">
    <property type="entry name" value="NAD(P)-binding Rossmann-like Domain"/>
    <property type="match status" value="1"/>
</dbReference>
<name>A0AAV7QD94_PLEWA</name>
<reference evidence="2" key="1">
    <citation type="journal article" date="2022" name="bioRxiv">
        <title>Sequencing and chromosome-scale assembly of the giantPleurodeles waltlgenome.</title>
        <authorList>
            <person name="Brown T."/>
            <person name="Elewa A."/>
            <person name="Iarovenko S."/>
            <person name="Subramanian E."/>
            <person name="Araus A.J."/>
            <person name="Petzold A."/>
            <person name="Susuki M."/>
            <person name="Suzuki K.-i.T."/>
            <person name="Hayashi T."/>
            <person name="Toyoda A."/>
            <person name="Oliveira C."/>
            <person name="Osipova E."/>
            <person name="Leigh N.D."/>
            <person name="Simon A."/>
            <person name="Yun M.H."/>
        </authorList>
    </citation>
    <scope>NUCLEOTIDE SEQUENCE</scope>
    <source>
        <strain evidence="2">20211129_DDA</strain>
        <tissue evidence="2">Liver</tissue>
    </source>
</reference>
<dbReference type="AlphaFoldDB" id="A0AAV7QD94"/>
<evidence type="ECO:0000313" key="2">
    <source>
        <dbReference type="EMBL" id="KAJ1137237.1"/>
    </source>
</evidence>
<keyword evidence="3" id="KW-1185">Reference proteome</keyword>
<comment type="similarity">
    <text evidence="1">Belongs to the short-chain dehydrogenases/reductases (SDR) family.</text>
</comment>
<dbReference type="InterPro" id="IPR002347">
    <property type="entry name" value="SDR_fam"/>
</dbReference>
<accession>A0AAV7QD94</accession>
<organism evidence="2 3">
    <name type="scientific">Pleurodeles waltl</name>
    <name type="common">Iberian ribbed newt</name>
    <dbReference type="NCBI Taxonomy" id="8319"/>
    <lineage>
        <taxon>Eukaryota</taxon>
        <taxon>Metazoa</taxon>
        <taxon>Chordata</taxon>
        <taxon>Craniata</taxon>
        <taxon>Vertebrata</taxon>
        <taxon>Euteleostomi</taxon>
        <taxon>Amphibia</taxon>
        <taxon>Batrachia</taxon>
        <taxon>Caudata</taxon>
        <taxon>Salamandroidea</taxon>
        <taxon>Salamandridae</taxon>
        <taxon>Pleurodelinae</taxon>
        <taxon>Pleurodeles</taxon>
    </lineage>
</organism>
<dbReference type="InterPro" id="IPR036291">
    <property type="entry name" value="NAD(P)-bd_dom_sf"/>
</dbReference>
<proteinExistence type="inferred from homology"/>
<gene>
    <name evidence="2" type="ORF">NDU88_003650</name>
</gene>
<dbReference type="Proteomes" id="UP001066276">
    <property type="component" value="Chromosome 6"/>
</dbReference>
<dbReference type="Pfam" id="PF13561">
    <property type="entry name" value="adh_short_C2"/>
    <property type="match status" value="1"/>
</dbReference>
<dbReference type="GO" id="GO:0004090">
    <property type="term" value="F:carbonyl reductase (NADPH) activity"/>
    <property type="evidence" value="ECO:0007669"/>
    <property type="project" value="TreeGrafter"/>
</dbReference>
<comment type="caution">
    <text evidence="2">The sequence shown here is derived from an EMBL/GenBank/DDBJ whole genome shotgun (WGS) entry which is preliminary data.</text>
</comment>
<dbReference type="PANTHER" id="PTHR43943">
    <property type="entry name" value="DEHYDROGENASE/REDUCTASE (SDR FAMILY) MEMBER 4"/>
    <property type="match status" value="1"/>
</dbReference>
<dbReference type="EMBL" id="JANPWB010000010">
    <property type="protein sequence ID" value="KAJ1137237.1"/>
    <property type="molecule type" value="Genomic_DNA"/>
</dbReference>
<protein>
    <recommendedName>
        <fullName evidence="4">Dehydrogenase/reductase SDR family member 4</fullName>
    </recommendedName>
</protein>
<evidence type="ECO:0008006" key="4">
    <source>
        <dbReference type="Google" id="ProtNLM"/>
    </source>
</evidence>